<comment type="subcellular location">
    <subcellularLocation>
        <location evidence="1">Cell membrane</location>
        <topology evidence="1">Multi-pass membrane protein</topology>
    </subcellularLocation>
</comment>
<feature type="transmembrane region" description="Helical" evidence="9">
    <location>
        <begin position="60"/>
        <end position="79"/>
    </location>
</feature>
<evidence type="ECO:0000256" key="5">
    <source>
        <dbReference type="ARBA" id="ARBA00022970"/>
    </source>
</evidence>
<dbReference type="KEGG" id="reu:Reut_C6212"/>
<reference evidence="10" key="1">
    <citation type="submission" date="2005-08" db="EMBL/GenBank/DDBJ databases">
        <title>Complete sequence of a megaplasmid of Ralstonia eutropha JMP134.</title>
        <authorList>
            <person name="Copeland A."/>
            <person name="Lucas S."/>
            <person name="Lapidus A."/>
            <person name="Barry K."/>
            <person name="Detter J.C."/>
            <person name="Glavina T."/>
            <person name="Hammon N."/>
            <person name="Israni S."/>
            <person name="Pitluck S."/>
            <person name="Goltsman E."/>
            <person name="Martinez M."/>
            <person name="Vergez L."/>
            <person name="Larimer F."/>
            <person name="Land M."/>
            <person name="Lykidis A."/>
            <person name="Richardson P."/>
        </authorList>
    </citation>
    <scope>NUCLEOTIDE SEQUENCE [LARGE SCALE GENOMIC DNA]</scope>
    <source>
        <strain evidence="10">JMP134</strain>
        <plasmid evidence="10">megaplasmid</plasmid>
    </source>
</reference>
<organism evidence="10">
    <name type="scientific">Cupriavidus pinatubonensis (strain JMP 134 / LMG 1197)</name>
    <name type="common">Cupriavidus necator (strain JMP 134)</name>
    <dbReference type="NCBI Taxonomy" id="264198"/>
    <lineage>
        <taxon>Bacteria</taxon>
        <taxon>Pseudomonadati</taxon>
        <taxon>Pseudomonadota</taxon>
        <taxon>Betaproteobacteria</taxon>
        <taxon>Burkholderiales</taxon>
        <taxon>Burkholderiaceae</taxon>
        <taxon>Cupriavidus</taxon>
    </lineage>
</organism>
<dbReference type="PANTHER" id="PTHR11795:SF442">
    <property type="entry name" value="ABC TRANSPORTER ATP-BINDING PROTEIN"/>
    <property type="match status" value="1"/>
</dbReference>
<proteinExistence type="inferred from homology"/>
<feature type="transmembrane region" description="Helical" evidence="9">
    <location>
        <begin position="138"/>
        <end position="158"/>
    </location>
</feature>
<feature type="transmembrane region" description="Helical" evidence="9">
    <location>
        <begin position="256"/>
        <end position="275"/>
    </location>
</feature>
<keyword evidence="2" id="KW-0813">Transport</keyword>
<evidence type="ECO:0000256" key="2">
    <source>
        <dbReference type="ARBA" id="ARBA00022448"/>
    </source>
</evidence>
<gene>
    <name evidence="10" type="ordered locus">Reut_C6212</name>
</gene>
<keyword evidence="7 9" id="KW-0472">Membrane</keyword>
<evidence type="ECO:0000256" key="8">
    <source>
        <dbReference type="ARBA" id="ARBA00037998"/>
    </source>
</evidence>
<dbReference type="OrthoDB" id="32289at2"/>
<feature type="transmembrane region" description="Helical" evidence="9">
    <location>
        <begin position="12"/>
        <end position="31"/>
    </location>
</feature>
<protein>
    <submittedName>
        <fullName evidence="10">Amino acid/amide ABC transporter membrane protein 1, HAAT family</fullName>
    </submittedName>
</protein>
<dbReference type="AlphaFoldDB" id="Q46MV4"/>
<dbReference type="GO" id="GO:0022857">
    <property type="term" value="F:transmembrane transporter activity"/>
    <property type="evidence" value="ECO:0007669"/>
    <property type="project" value="InterPro"/>
</dbReference>
<evidence type="ECO:0000313" key="10">
    <source>
        <dbReference type="EMBL" id="AAZ65521.1"/>
    </source>
</evidence>
<dbReference type="CDD" id="cd06582">
    <property type="entry name" value="TM_PBP1_LivH_like"/>
    <property type="match status" value="1"/>
</dbReference>
<evidence type="ECO:0000256" key="3">
    <source>
        <dbReference type="ARBA" id="ARBA00022475"/>
    </source>
</evidence>
<accession>Q46MV4</accession>
<dbReference type="GO" id="GO:0006865">
    <property type="term" value="P:amino acid transport"/>
    <property type="evidence" value="ECO:0007669"/>
    <property type="project" value="UniProtKB-KW"/>
</dbReference>
<dbReference type="HOGENOM" id="CLU_039929_2_1_4"/>
<geneLocation type="plasmid" evidence="10">
    <name>megaplasmid</name>
</geneLocation>
<keyword evidence="4 9" id="KW-0812">Transmembrane</keyword>
<keyword evidence="3" id="KW-1003">Cell membrane</keyword>
<keyword evidence="6 9" id="KW-1133">Transmembrane helix</keyword>
<name>Q46MV4_CUPPJ</name>
<dbReference type="PANTHER" id="PTHR11795">
    <property type="entry name" value="BRANCHED-CHAIN AMINO ACID TRANSPORT SYSTEM PERMEASE PROTEIN LIVH"/>
    <property type="match status" value="1"/>
</dbReference>
<dbReference type="InterPro" id="IPR052157">
    <property type="entry name" value="BCAA_transport_permease"/>
</dbReference>
<evidence type="ECO:0000256" key="7">
    <source>
        <dbReference type="ARBA" id="ARBA00023136"/>
    </source>
</evidence>
<feature type="transmembrane region" description="Helical" evidence="9">
    <location>
        <begin position="91"/>
        <end position="112"/>
    </location>
</feature>
<evidence type="ECO:0000256" key="1">
    <source>
        <dbReference type="ARBA" id="ARBA00004651"/>
    </source>
</evidence>
<evidence type="ECO:0000256" key="6">
    <source>
        <dbReference type="ARBA" id="ARBA00022989"/>
    </source>
</evidence>
<sequence>MSIFLIQTLNGLTFASVLFLMAAGFTLIFGLMSIPNMAHGALFMLGGYLCVTLVDAELPFSLATLGSAIVVGILGIALERAILRRIAHNELAQVLATLGIAFVIADSCKTIWGGMPLEIGVPPLLTGAVSLGELTFPLYRLFVMALSVVTAVALDLSLSRTPIGARLRAAVEDRTMARAVGIRVDRLFMTIFFAGAALVGIGGAIGAPILSVSPGLDMEVLPLVLIVVVLGGTGSIPGAMVGSLITGLVHSFGQSVLPEMSYVLLFVPMIVVLAYRPQGLFGRAAA</sequence>
<feature type="transmembrane region" description="Helical" evidence="9">
    <location>
        <begin position="187"/>
        <end position="211"/>
    </location>
</feature>
<evidence type="ECO:0000256" key="9">
    <source>
        <dbReference type="SAM" id="Phobius"/>
    </source>
</evidence>
<keyword evidence="10" id="KW-0614">Plasmid</keyword>
<dbReference type="eggNOG" id="COG0559">
    <property type="taxonomic scope" value="Bacteria"/>
</dbReference>
<dbReference type="GO" id="GO:0005886">
    <property type="term" value="C:plasma membrane"/>
    <property type="evidence" value="ECO:0007669"/>
    <property type="project" value="UniProtKB-SubCell"/>
</dbReference>
<keyword evidence="5" id="KW-0029">Amino-acid transport</keyword>
<dbReference type="EMBL" id="CP000092">
    <property type="protein sequence ID" value="AAZ65521.1"/>
    <property type="molecule type" value="Genomic_DNA"/>
</dbReference>
<dbReference type="Pfam" id="PF02653">
    <property type="entry name" value="BPD_transp_2"/>
    <property type="match status" value="1"/>
</dbReference>
<feature type="transmembrane region" description="Helical" evidence="9">
    <location>
        <begin position="223"/>
        <end position="249"/>
    </location>
</feature>
<evidence type="ECO:0000256" key="4">
    <source>
        <dbReference type="ARBA" id="ARBA00022692"/>
    </source>
</evidence>
<dbReference type="InterPro" id="IPR001851">
    <property type="entry name" value="ABC_transp_permease"/>
</dbReference>
<comment type="similarity">
    <text evidence="8">Belongs to the binding-protein-dependent transport system permease family. LivHM subfamily.</text>
</comment>